<dbReference type="PANTHER" id="PTHR42993:SF1">
    <property type="entry name" value="MAOC-LIKE DEHYDRATASE DOMAIN-CONTAINING PROTEIN"/>
    <property type="match status" value="1"/>
</dbReference>
<dbReference type="Proteomes" id="UP000466632">
    <property type="component" value="Chromosome"/>
</dbReference>
<evidence type="ECO:0000313" key="4">
    <source>
        <dbReference type="Proteomes" id="UP000466632"/>
    </source>
</evidence>
<dbReference type="SUPFAM" id="SSF54637">
    <property type="entry name" value="Thioesterase/thiol ester dehydrase-isomerase"/>
    <property type="match status" value="1"/>
</dbReference>
<proteinExistence type="inferred from homology"/>
<dbReference type="InterPro" id="IPR029069">
    <property type="entry name" value="HotDog_dom_sf"/>
</dbReference>
<feature type="domain" description="MaoC-like" evidence="2">
    <location>
        <begin position="12"/>
        <end position="99"/>
    </location>
</feature>
<keyword evidence="4" id="KW-1185">Reference proteome</keyword>
<dbReference type="Pfam" id="PF01575">
    <property type="entry name" value="MaoC_dehydratas"/>
    <property type="match status" value="1"/>
</dbReference>
<dbReference type="AlphaFoldDB" id="A0A7I7P0L9"/>
<gene>
    <name evidence="3" type="ORF">MSEO_29460</name>
</gene>
<dbReference type="InterPro" id="IPR002539">
    <property type="entry name" value="MaoC-like_dom"/>
</dbReference>
<sequence length="199" mass="22256">MKSFGSVDDAVEATGAELGVSRWFDVEQSRIDEFADVTRDHQWTHVDVERVETESPYGATITQGFLTLSLIPGLSMDNYRVENARMGINYGLNPVGFASLPHRRYRAQRGALPRRVDAFGNGRSEGREQGLDESRSRAWRLCQARGAACDVSQQPAVPRSLILGAPAYSNFCYIVDLYREMVTGKRTEILGQSRPRRVA</sequence>
<dbReference type="EMBL" id="AP022582">
    <property type="protein sequence ID" value="BBY02447.1"/>
    <property type="molecule type" value="Genomic_DNA"/>
</dbReference>
<protein>
    <recommendedName>
        <fullName evidence="2">MaoC-like domain-containing protein</fullName>
    </recommendedName>
</protein>
<evidence type="ECO:0000313" key="3">
    <source>
        <dbReference type="EMBL" id="BBY02447.1"/>
    </source>
</evidence>
<accession>A0A7I7P0L9</accession>
<dbReference type="KEGG" id="mseo:MSEO_29460"/>
<comment type="similarity">
    <text evidence="1">Belongs to the enoyl-CoA hydratase/isomerase family.</text>
</comment>
<name>A0A7I7P0L9_9MYCO</name>
<organism evidence="3 4">
    <name type="scientific">Mycobacterium seoulense</name>
    <dbReference type="NCBI Taxonomy" id="386911"/>
    <lineage>
        <taxon>Bacteria</taxon>
        <taxon>Bacillati</taxon>
        <taxon>Actinomycetota</taxon>
        <taxon>Actinomycetes</taxon>
        <taxon>Mycobacteriales</taxon>
        <taxon>Mycobacteriaceae</taxon>
        <taxon>Mycobacterium</taxon>
    </lineage>
</organism>
<evidence type="ECO:0000256" key="1">
    <source>
        <dbReference type="ARBA" id="ARBA00005254"/>
    </source>
</evidence>
<evidence type="ECO:0000259" key="2">
    <source>
        <dbReference type="Pfam" id="PF01575"/>
    </source>
</evidence>
<reference evidence="3 4" key="1">
    <citation type="journal article" date="2019" name="Emerg. Microbes Infect.">
        <title>Comprehensive subspecies identification of 175 nontuberculous mycobacteria species based on 7547 genomic profiles.</title>
        <authorList>
            <person name="Matsumoto Y."/>
            <person name="Kinjo T."/>
            <person name="Motooka D."/>
            <person name="Nabeya D."/>
            <person name="Jung N."/>
            <person name="Uechi K."/>
            <person name="Horii T."/>
            <person name="Iida T."/>
            <person name="Fujita J."/>
            <person name="Nakamura S."/>
        </authorList>
    </citation>
    <scope>NUCLEOTIDE SEQUENCE [LARGE SCALE GENOMIC DNA]</scope>
    <source>
        <strain evidence="3 4">JCM 16018</strain>
    </source>
</reference>
<dbReference type="Gene3D" id="3.10.129.10">
    <property type="entry name" value="Hotdog Thioesterase"/>
    <property type="match status" value="1"/>
</dbReference>
<dbReference type="PANTHER" id="PTHR42993">
    <property type="entry name" value="MAOC-LIKE DEHYDRATASE DOMAIN-CONTAINING PROTEIN"/>
    <property type="match status" value="1"/>
</dbReference>